<evidence type="ECO:0000259" key="5">
    <source>
        <dbReference type="PROSITE" id="PS50893"/>
    </source>
</evidence>
<dbReference type="GO" id="GO:0016887">
    <property type="term" value="F:ATP hydrolysis activity"/>
    <property type="evidence" value="ECO:0007669"/>
    <property type="project" value="InterPro"/>
</dbReference>
<dbReference type="Pfam" id="PF00005">
    <property type="entry name" value="ABC_tran"/>
    <property type="match status" value="1"/>
</dbReference>
<dbReference type="AlphaFoldDB" id="A0A9E7ZSD0"/>
<geneLocation type="plasmid" evidence="6">
    <name>pNBC436</name>
</geneLocation>
<accession>A0A9E7ZSD0</accession>
<dbReference type="InterPro" id="IPR017871">
    <property type="entry name" value="ABC_transporter-like_CS"/>
</dbReference>
<evidence type="ECO:0000313" key="6">
    <source>
        <dbReference type="EMBL" id="UZF90158.1"/>
    </source>
</evidence>
<dbReference type="Gene3D" id="3.40.50.300">
    <property type="entry name" value="P-loop containing nucleotide triphosphate hydrolases"/>
    <property type="match status" value="1"/>
</dbReference>
<dbReference type="SUPFAM" id="SSF52540">
    <property type="entry name" value="P-loop containing nucleoside triphosphate hydrolases"/>
    <property type="match status" value="1"/>
</dbReference>
<dbReference type="EMBL" id="CP102775">
    <property type="protein sequence ID" value="UZF90158.1"/>
    <property type="molecule type" value="Genomic_DNA"/>
</dbReference>
<feature type="domain" description="ABC transporter" evidence="5">
    <location>
        <begin position="3"/>
        <end position="250"/>
    </location>
</feature>
<dbReference type="GO" id="GO:0005524">
    <property type="term" value="F:ATP binding"/>
    <property type="evidence" value="ECO:0007669"/>
    <property type="project" value="UniProtKB-KW"/>
</dbReference>
<gene>
    <name evidence="6" type="ORF">NWE54_26820</name>
</gene>
<dbReference type="InterPro" id="IPR027417">
    <property type="entry name" value="P-loop_NTPase"/>
</dbReference>
<dbReference type="PROSITE" id="PS00211">
    <property type="entry name" value="ABC_TRANSPORTER_1"/>
    <property type="match status" value="1"/>
</dbReference>
<dbReference type="GO" id="GO:0005886">
    <property type="term" value="C:plasma membrane"/>
    <property type="evidence" value="ECO:0007669"/>
    <property type="project" value="TreeGrafter"/>
</dbReference>
<comment type="similarity">
    <text evidence="1">Belongs to the ABC transporter superfamily.</text>
</comment>
<evidence type="ECO:0000256" key="2">
    <source>
        <dbReference type="ARBA" id="ARBA00022448"/>
    </source>
</evidence>
<name>A0A9E7ZSD0_9HYPH</name>
<proteinExistence type="inferred from homology"/>
<evidence type="ECO:0000256" key="1">
    <source>
        <dbReference type="ARBA" id="ARBA00005417"/>
    </source>
</evidence>
<dbReference type="InterPro" id="IPR003439">
    <property type="entry name" value="ABC_transporter-like_ATP-bd"/>
</dbReference>
<evidence type="ECO:0000256" key="4">
    <source>
        <dbReference type="ARBA" id="ARBA00022840"/>
    </source>
</evidence>
<dbReference type="SMART" id="SM00382">
    <property type="entry name" value="AAA"/>
    <property type="match status" value="1"/>
</dbReference>
<organism evidence="6">
    <name type="scientific">Bosea sp. NBC_00436</name>
    <dbReference type="NCBI Taxonomy" id="2969620"/>
    <lineage>
        <taxon>Bacteria</taxon>
        <taxon>Pseudomonadati</taxon>
        <taxon>Pseudomonadota</taxon>
        <taxon>Alphaproteobacteria</taxon>
        <taxon>Hyphomicrobiales</taxon>
        <taxon>Boseaceae</taxon>
        <taxon>Bosea</taxon>
    </lineage>
</organism>
<keyword evidence="3" id="KW-0547">Nucleotide-binding</keyword>
<keyword evidence="6" id="KW-0614">Plasmid</keyword>
<dbReference type="PANTHER" id="PTHR45772">
    <property type="entry name" value="CONSERVED COMPONENT OF ABC TRANSPORTER FOR NATURAL AMINO ACIDS-RELATED"/>
    <property type="match status" value="1"/>
</dbReference>
<dbReference type="PROSITE" id="PS50893">
    <property type="entry name" value="ABC_TRANSPORTER_2"/>
    <property type="match status" value="1"/>
</dbReference>
<dbReference type="CDD" id="cd03219">
    <property type="entry name" value="ABC_Mj1267_LivG_branched"/>
    <property type="match status" value="1"/>
</dbReference>
<dbReference type="InterPro" id="IPR003593">
    <property type="entry name" value="AAA+_ATPase"/>
</dbReference>
<keyword evidence="4 6" id="KW-0067">ATP-binding</keyword>
<evidence type="ECO:0000256" key="3">
    <source>
        <dbReference type="ARBA" id="ARBA00022741"/>
    </source>
</evidence>
<keyword evidence="2" id="KW-0813">Transport</keyword>
<protein>
    <submittedName>
        <fullName evidence="6">ABC transporter ATP-binding protein</fullName>
    </submittedName>
</protein>
<sequence>MSLILSNLNKAYGGLAVVRNVSIEAPAARLTGLIGPNGAGKTTLFSLVNGVQPLDSGKVSLHGKDLSGLPAYRRAQAGLGWTFQIPRPFSHLTVQENLCVAAMNQPGDSVVKALFGRTGTASHERELRERADGILEFLRLNRVRDQFARDLSGGQKKLMELGRVLMLEPTFILLDEPFAGVNPALIEELAQRIREVKDRGIGFLIIEHNIGALSRLVERMVVMDRGEIIGDGSPEIVLADERIRLAYMGGAA</sequence>
<reference evidence="6" key="1">
    <citation type="submission" date="2022-08" db="EMBL/GenBank/DDBJ databases">
        <title>Complete Genome Sequences of 2 Bosea sp. soil isolates.</title>
        <authorList>
            <person name="Alvarez Arevalo M."/>
            <person name="Sterndorff E.B."/>
            <person name="Faurdal D."/>
            <person name="Joergensen T.S."/>
            <person name="Weber T."/>
        </authorList>
    </citation>
    <scope>NUCLEOTIDE SEQUENCE</scope>
    <source>
        <strain evidence="6">NBC_00436</strain>
        <plasmid evidence="6">pNBC436</plasmid>
    </source>
</reference>
<dbReference type="InterPro" id="IPR051120">
    <property type="entry name" value="ABC_AA/LPS_Transport"/>
</dbReference>